<dbReference type="EMBL" id="NMUH01009113">
    <property type="protein sequence ID" value="MQM19679.1"/>
    <property type="molecule type" value="Genomic_DNA"/>
</dbReference>
<keyword evidence="1" id="KW-0812">Transmembrane</keyword>
<name>A0A843XJC1_COLES</name>
<dbReference type="Proteomes" id="UP000652761">
    <property type="component" value="Unassembled WGS sequence"/>
</dbReference>
<sequence>MFLSVIRCSSWCGSSSLSVPSSCGRCWSGLVQTHASGGSRSVFSRLRGSVCGCQFVVASVCMASRPCGLSGVLGGSACGPSTLWRSEVAEFAVRRHSHLVVPWSQKVYRGLLLLGVRLRWFLRESCVWPDLGWWSWRCTNLFRWLVVPCCRGSSLRELGVGRVAEAVVAPCVVSSSESECCELLYPSELRVVFCKSSGSSDLWVATRTSGPGGGLEGRVATVGAVLLVVIGAFQCVCAAKAERACVWCGLHRCRVVACGTGGRCPCLVGCPSVVGVCVVVVVCLALCACALCLGRQAEQAEVHRLVALCSGGGFPELFVVVLSGALVVLVEVLLGPACVASAVLLAAVFSLMVRVVLSFGLCILVKVLPRIALCRFWWRFFPGVLRVCFEPLLCCSYGSKCAVWLGCVLVRFSQNRSWRFWWRFSPELLRVISVVVALSLSVEMSCLCLGVVGQGVVPLAIRLAAALASLSC</sequence>
<evidence type="ECO:0000313" key="3">
    <source>
        <dbReference type="Proteomes" id="UP000652761"/>
    </source>
</evidence>
<evidence type="ECO:0000256" key="1">
    <source>
        <dbReference type="SAM" id="Phobius"/>
    </source>
</evidence>
<evidence type="ECO:0000313" key="2">
    <source>
        <dbReference type="EMBL" id="MQM19679.1"/>
    </source>
</evidence>
<keyword evidence="1" id="KW-0472">Membrane</keyword>
<feature type="transmembrane region" description="Helical" evidence="1">
    <location>
        <begin position="342"/>
        <end position="365"/>
    </location>
</feature>
<gene>
    <name evidence="2" type="ORF">Taro_052687</name>
</gene>
<organism evidence="2 3">
    <name type="scientific">Colocasia esculenta</name>
    <name type="common">Wild taro</name>
    <name type="synonym">Arum esculentum</name>
    <dbReference type="NCBI Taxonomy" id="4460"/>
    <lineage>
        <taxon>Eukaryota</taxon>
        <taxon>Viridiplantae</taxon>
        <taxon>Streptophyta</taxon>
        <taxon>Embryophyta</taxon>
        <taxon>Tracheophyta</taxon>
        <taxon>Spermatophyta</taxon>
        <taxon>Magnoliopsida</taxon>
        <taxon>Liliopsida</taxon>
        <taxon>Araceae</taxon>
        <taxon>Aroideae</taxon>
        <taxon>Colocasieae</taxon>
        <taxon>Colocasia</taxon>
    </lineage>
</organism>
<reference evidence="2" key="1">
    <citation type="submission" date="2017-07" db="EMBL/GenBank/DDBJ databases">
        <title>Taro Niue Genome Assembly and Annotation.</title>
        <authorList>
            <person name="Atibalentja N."/>
            <person name="Keating K."/>
            <person name="Fields C.J."/>
        </authorList>
    </citation>
    <scope>NUCLEOTIDE SEQUENCE</scope>
    <source>
        <strain evidence="2">Niue_2</strain>
        <tissue evidence="2">Leaf</tissue>
    </source>
</reference>
<feature type="transmembrane region" description="Helical" evidence="1">
    <location>
        <begin position="273"/>
        <end position="293"/>
    </location>
</feature>
<accession>A0A843XJC1</accession>
<keyword evidence="3" id="KW-1185">Reference proteome</keyword>
<proteinExistence type="predicted"/>
<comment type="caution">
    <text evidence="2">The sequence shown here is derived from an EMBL/GenBank/DDBJ whole genome shotgun (WGS) entry which is preliminary data.</text>
</comment>
<feature type="transmembrane region" description="Helical" evidence="1">
    <location>
        <begin position="305"/>
        <end position="330"/>
    </location>
</feature>
<keyword evidence="1" id="KW-1133">Transmembrane helix</keyword>
<protein>
    <submittedName>
        <fullName evidence="2">Uncharacterized protein</fullName>
    </submittedName>
</protein>
<dbReference type="AlphaFoldDB" id="A0A843XJC1"/>